<organism evidence="1 2">
    <name type="scientific">Desulfocucumis palustris</name>
    <dbReference type="NCBI Taxonomy" id="1898651"/>
    <lineage>
        <taxon>Bacteria</taxon>
        <taxon>Bacillati</taxon>
        <taxon>Bacillota</taxon>
        <taxon>Clostridia</taxon>
        <taxon>Eubacteriales</taxon>
        <taxon>Desulfocucumaceae</taxon>
        <taxon>Desulfocucumis</taxon>
    </lineage>
</organism>
<dbReference type="RefSeq" id="WP_104371146.1">
    <property type="nucleotide sequence ID" value="NZ_BFAV01000045.1"/>
</dbReference>
<dbReference type="Proteomes" id="UP000239549">
    <property type="component" value="Unassembled WGS sequence"/>
</dbReference>
<evidence type="ECO:0000313" key="2">
    <source>
        <dbReference type="Proteomes" id="UP000239549"/>
    </source>
</evidence>
<protein>
    <submittedName>
        <fullName evidence="1">Uncharacterized protein</fullName>
    </submittedName>
</protein>
<dbReference type="AlphaFoldDB" id="A0A2L2X947"/>
<proteinExistence type="predicted"/>
<accession>A0A2L2X947</accession>
<sequence>MGGANPYSLFLILILLILGMDPDCDRKLGTAKDFVEKVSTTLNNLKTGAKSLHTDMESIHFLLMNMQKPDAG</sequence>
<comment type="caution">
    <text evidence="1">The sequence shown here is derived from an EMBL/GenBank/DDBJ whole genome shotgun (WGS) entry which is preliminary data.</text>
</comment>
<dbReference type="EMBL" id="BFAV01000045">
    <property type="protein sequence ID" value="GBF32648.1"/>
    <property type="molecule type" value="Genomic_DNA"/>
</dbReference>
<reference evidence="2" key="1">
    <citation type="submission" date="2018-02" db="EMBL/GenBank/DDBJ databases">
        <title>Genome sequence of Desulfocucumis palustris strain NAW-5.</title>
        <authorList>
            <person name="Watanabe M."/>
            <person name="Kojima H."/>
            <person name="Fukui M."/>
        </authorList>
    </citation>
    <scope>NUCLEOTIDE SEQUENCE [LARGE SCALE GENOMIC DNA]</scope>
    <source>
        <strain evidence="2">NAW-5</strain>
    </source>
</reference>
<gene>
    <name evidence="1" type="ORF">DCCM_0844</name>
</gene>
<evidence type="ECO:0000313" key="1">
    <source>
        <dbReference type="EMBL" id="GBF32648.1"/>
    </source>
</evidence>
<name>A0A2L2X947_9FIRM</name>
<keyword evidence="2" id="KW-1185">Reference proteome</keyword>